<evidence type="ECO:0000256" key="2">
    <source>
        <dbReference type="SAM" id="Phobius"/>
    </source>
</evidence>
<dbReference type="AlphaFoldDB" id="A0A0J9X8S9"/>
<dbReference type="Proteomes" id="UP000242525">
    <property type="component" value="Unassembled WGS sequence"/>
</dbReference>
<organism evidence="3 4">
    <name type="scientific">Geotrichum candidum</name>
    <name type="common">Oospora lactis</name>
    <name type="synonym">Dipodascus geotrichum</name>
    <dbReference type="NCBI Taxonomy" id="1173061"/>
    <lineage>
        <taxon>Eukaryota</taxon>
        <taxon>Fungi</taxon>
        <taxon>Dikarya</taxon>
        <taxon>Ascomycota</taxon>
        <taxon>Saccharomycotina</taxon>
        <taxon>Dipodascomycetes</taxon>
        <taxon>Dipodascales</taxon>
        <taxon>Dipodascaceae</taxon>
        <taxon>Geotrichum</taxon>
    </lineage>
</organism>
<reference evidence="3" key="1">
    <citation type="submission" date="2014-03" db="EMBL/GenBank/DDBJ databases">
        <authorList>
            <person name="Casaregola S."/>
        </authorList>
    </citation>
    <scope>NUCLEOTIDE SEQUENCE [LARGE SCALE GENOMIC DNA]</scope>
    <source>
        <strain evidence="3">CLIB 918</strain>
    </source>
</reference>
<keyword evidence="2" id="KW-0812">Transmembrane</keyword>
<keyword evidence="2" id="KW-0472">Membrane</keyword>
<keyword evidence="2" id="KW-1133">Transmembrane helix</keyword>
<protein>
    <submittedName>
        <fullName evidence="3">Uncharacterized protein</fullName>
    </submittedName>
</protein>
<evidence type="ECO:0000313" key="3">
    <source>
        <dbReference type="EMBL" id="CDO53856.1"/>
    </source>
</evidence>
<feature type="region of interest" description="Disordered" evidence="1">
    <location>
        <begin position="105"/>
        <end position="132"/>
    </location>
</feature>
<gene>
    <name evidence="3" type="ORF">BN980_GECA06s00692g</name>
</gene>
<evidence type="ECO:0000256" key="1">
    <source>
        <dbReference type="SAM" id="MobiDB-lite"/>
    </source>
</evidence>
<name>A0A0J9X8S9_GEOCN</name>
<comment type="caution">
    <text evidence="3">The sequence shown here is derived from an EMBL/GenBank/DDBJ whole genome shotgun (WGS) entry which is preliminary data.</text>
</comment>
<proteinExistence type="predicted"/>
<feature type="transmembrane region" description="Helical" evidence="2">
    <location>
        <begin position="140"/>
        <end position="158"/>
    </location>
</feature>
<feature type="compositionally biased region" description="Basic and acidic residues" evidence="1">
    <location>
        <begin position="114"/>
        <end position="129"/>
    </location>
</feature>
<dbReference type="EMBL" id="CCBN010000006">
    <property type="protein sequence ID" value="CDO53856.1"/>
    <property type="molecule type" value="Genomic_DNA"/>
</dbReference>
<sequence length="173" mass="18886">MSITRRVTVLRPLCRSFATTVQLRAKGDTSTIDFYKLPPSNYVPADAGPSIKIPILPDSYNLSSRQDTAAANSGPTAEFDEPLVSEVTETGKVSAMTDADVLATTKAGGPSKEIPTEEHEDHAQEESVKLEQLSENDKTTLWSIFGVITAWWLVGSFFDGKNKKEDKKTAAKH</sequence>
<evidence type="ECO:0000313" key="4">
    <source>
        <dbReference type="Proteomes" id="UP000242525"/>
    </source>
</evidence>
<dbReference type="OrthoDB" id="4096979at2759"/>
<keyword evidence="4" id="KW-1185">Reference proteome</keyword>
<accession>A0A0J9X8S9</accession>